<evidence type="ECO:0000256" key="1">
    <source>
        <dbReference type="SAM" id="MobiDB-lite"/>
    </source>
</evidence>
<reference evidence="2 3" key="1">
    <citation type="submission" date="2019-10" db="EMBL/GenBank/DDBJ databases">
        <title>Glaciimonas soli sp. nov., a psychrophilic bacterium isolated from the forest soil of a high elevation mountain in Taiwan.</title>
        <authorList>
            <person name="Wang L.-T."/>
            <person name="Shieh W.Y."/>
        </authorList>
    </citation>
    <scope>NUCLEOTIDE SEQUENCE [LARGE SCALE GENOMIC DNA]</scope>
    <source>
        <strain evidence="2 3">GS1</strain>
    </source>
</reference>
<dbReference type="Proteomes" id="UP000451565">
    <property type="component" value="Unassembled WGS sequence"/>
</dbReference>
<evidence type="ECO:0000313" key="2">
    <source>
        <dbReference type="EMBL" id="MQR00967.1"/>
    </source>
</evidence>
<name>A0A843YSJ8_9BURK</name>
<gene>
    <name evidence="2" type="ORF">GEV47_09760</name>
</gene>
<dbReference type="OrthoDB" id="8849922at2"/>
<dbReference type="AlphaFoldDB" id="A0A843YSJ8"/>
<comment type="caution">
    <text evidence="2">The sequence shown here is derived from an EMBL/GenBank/DDBJ whole genome shotgun (WGS) entry which is preliminary data.</text>
</comment>
<proteinExistence type="predicted"/>
<evidence type="ECO:0000313" key="3">
    <source>
        <dbReference type="Proteomes" id="UP000451565"/>
    </source>
</evidence>
<accession>A0A843YSJ8</accession>
<protein>
    <submittedName>
        <fullName evidence="2">Uncharacterized protein</fullName>
    </submittedName>
</protein>
<organism evidence="2 3">
    <name type="scientific">Glaciimonas soli</name>
    <dbReference type="NCBI Taxonomy" id="2590999"/>
    <lineage>
        <taxon>Bacteria</taxon>
        <taxon>Pseudomonadati</taxon>
        <taxon>Pseudomonadota</taxon>
        <taxon>Betaproteobacteria</taxon>
        <taxon>Burkholderiales</taxon>
        <taxon>Oxalobacteraceae</taxon>
        <taxon>Glaciimonas</taxon>
    </lineage>
</organism>
<dbReference type="EMBL" id="WINI01000004">
    <property type="protein sequence ID" value="MQR00967.1"/>
    <property type="molecule type" value="Genomic_DNA"/>
</dbReference>
<keyword evidence="3" id="KW-1185">Reference proteome</keyword>
<dbReference type="RefSeq" id="WP_153234572.1">
    <property type="nucleotide sequence ID" value="NZ_WINI01000004.1"/>
</dbReference>
<sequence length="204" mass="22094">MADEITHKPSGKVATNPTKNSIADIKHPSPTFILYGRIAAGVIGYVGGLNTPDLHFTLFIDDGQGGSIGIDGQPTLDVYADSRPFQNVKFIRSNFYRNTTISGVVIKIPLQPPAGMSNHIFAQKLMEKAYSFASYTLPYSAPENIGGTIMREGEYNSNSYMAGLLNSVMGSVPKISHPNYLTPGWETPIPSSYFKGESGENSQP</sequence>
<feature type="region of interest" description="Disordered" evidence="1">
    <location>
        <begin position="1"/>
        <end position="22"/>
    </location>
</feature>